<keyword evidence="3" id="KW-1185">Reference proteome</keyword>
<gene>
    <name evidence="2" type="ORF">ACFFRN_36060</name>
</gene>
<sequence length="131" mass="14418">MSVMAMILSEGPHVGHGISVSWVRSVDDEVFRPGERGRFVFDGVDLKAGKTTVPGEEQDAVIPPAYGGGDQHAVLYWSGERMRVLPHTKVHRRASTAAASRHGRERDLRAKPARAGEVLREERHDHGAFLS</sequence>
<proteinExistence type="predicted"/>
<comment type="caution">
    <text evidence="2">The sequence shown here is derived from an EMBL/GenBank/DDBJ whole genome shotgun (WGS) entry which is preliminary data.</text>
</comment>
<feature type="region of interest" description="Disordered" evidence="1">
    <location>
        <begin position="89"/>
        <end position="131"/>
    </location>
</feature>
<evidence type="ECO:0000256" key="1">
    <source>
        <dbReference type="SAM" id="MobiDB-lite"/>
    </source>
</evidence>
<feature type="compositionally biased region" description="Basic and acidic residues" evidence="1">
    <location>
        <begin position="117"/>
        <end position="131"/>
    </location>
</feature>
<organism evidence="2 3">
    <name type="scientific">Nonomuraea roseola</name>
    <dbReference type="NCBI Taxonomy" id="46179"/>
    <lineage>
        <taxon>Bacteria</taxon>
        <taxon>Bacillati</taxon>
        <taxon>Actinomycetota</taxon>
        <taxon>Actinomycetes</taxon>
        <taxon>Streptosporangiales</taxon>
        <taxon>Streptosporangiaceae</taxon>
        <taxon>Nonomuraea</taxon>
    </lineage>
</organism>
<dbReference type="RefSeq" id="WP_346131176.1">
    <property type="nucleotide sequence ID" value="NZ_BAAAXC010000015.1"/>
</dbReference>
<evidence type="ECO:0000313" key="2">
    <source>
        <dbReference type="EMBL" id="MFB9532050.1"/>
    </source>
</evidence>
<dbReference type="EMBL" id="JBHMCE010000012">
    <property type="protein sequence ID" value="MFB9532050.1"/>
    <property type="molecule type" value="Genomic_DNA"/>
</dbReference>
<accession>A0ABV5Q9A5</accession>
<dbReference type="Proteomes" id="UP001589646">
    <property type="component" value="Unassembled WGS sequence"/>
</dbReference>
<protein>
    <submittedName>
        <fullName evidence="2">Uncharacterized protein</fullName>
    </submittedName>
</protein>
<name>A0ABV5Q9A5_9ACTN</name>
<reference evidence="2 3" key="1">
    <citation type="submission" date="2024-09" db="EMBL/GenBank/DDBJ databases">
        <authorList>
            <person name="Sun Q."/>
            <person name="Mori K."/>
        </authorList>
    </citation>
    <scope>NUCLEOTIDE SEQUENCE [LARGE SCALE GENOMIC DNA]</scope>
    <source>
        <strain evidence="2 3">JCM 3323</strain>
    </source>
</reference>
<evidence type="ECO:0000313" key="3">
    <source>
        <dbReference type="Proteomes" id="UP001589646"/>
    </source>
</evidence>